<feature type="region of interest" description="Disordered" evidence="1">
    <location>
        <begin position="244"/>
        <end position="297"/>
    </location>
</feature>
<comment type="caution">
    <text evidence="2">The sequence shown here is derived from an EMBL/GenBank/DDBJ whole genome shotgun (WGS) entry which is preliminary data.</text>
</comment>
<accession>A0A0B4F8X5</accession>
<evidence type="ECO:0000313" key="2">
    <source>
        <dbReference type="EMBL" id="KID62281.1"/>
    </source>
</evidence>
<name>A0A0B4F8X5_METAF</name>
<dbReference type="AlphaFoldDB" id="A0A0B4F8X5"/>
<feature type="compositionally biased region" description="Pro residues" evidence="1">
    <location>
        <begin position="395"/>
        <end position="410"/>
    </location>
</feature>
<dbReference type="VEuPathDB" id="FungiDB:MAN_08285"/>
<protein>
    <submittedName>
        <fullName evidence="2">Uncharacterized protein</fullName>
    </submittedName>
</protein>
<evidence type="ECO:0000256" key="1">
    <source>
        <dbReference type="SAM" id="MobiDB-lite"/>
    </source>
</evidence>
<organism evidence="2 3">
    <name type="scientific">Metarhizium anisopliae (strain ARSEF 549)</name>
    <dbReference type="NCBI Taxonomy" id="3151832"/>
    <lineage>
        <taxon>Eukaryota</taxon>
        <taxon>Fungi</taxon>
        <taxon>Dikarya</taxon>
        <taxon>Ascomycota</taxon>
        <taxon>Pezizomycotina</taxon>
        <taxon>Sordariomycetes</taxon>
        <taxon>Hypocreomycetidae</taxon>
        <taxon>Hypocreales</taxon>
        <taxon>Clavicipitaceae</taxon>
        <taxon>Metarhizium</taxon>
    </lineage>
</organism>
<reference evidence="2 3" key="1">
    <citation type="journal article" date="2014" name="Proc. Natl. Acad. Sci. U.S.A.">
        <title>Trajectory and genomic determinants of fungal-pathogen speciation and host adaptation.</title>
        <authorList>
            <person name="Hu X."/>
            <person name="Xiao G."/>
            <person name="Zheng P."/>
            <person name="Shang Y."/>
            <person name="Su Y."/>
            <person name="Zhang X."/>
            <person name="Liu X."/>
            <person name="Zhan S."/>
            <person name="St Leger R.J."/>
            <person name="Wang C."/>
        </authorList>
    </citation>
    <scope>NUCLEOTIDE SEQUENCE [LARGE SCALE GENOMIC DNA]</scope>
    <source>
        <strain evidence="2 3">ARSEF 549</strain>
    </source>
</reference>
<sequence length="452" mass="49894">MLDDNLPTFRLRQSSDNPQNTLLYFTHNGSEPEPEYLLKRPLPSESRNQYALGLLDVNHPSVIYAEVLLKPEWTQPSLSAAELRAQNGVSTPLPMTPEAFNVLLYNPDQSIAVKRNHGSWSKSNTWDFEVPERSFKVPSSSQIDRDTTPAIPELAPKVVFRWKKDGRLSKDMTCYMSGRSVGGKKSKEPDITIAMFQAGKNESAVTIYEPNMARVEVEDRKGLEVALILSAEVIRDLYLVPRQDPFNTTGGPGPSAPKTSRPSASPPQQMPMASGALGPGVSPAGPGAGPSALQSSVDAETRRLQAMVAEEKRQAREREKRDEEEQKRIRKMLEQEEKERRRREAEVEKETERLRKQYGVPAPPNGGPPGSSPALPPRPGQNQYYASGGLGSGQPPMPPRPNSVGPPPQPESSNAGGRRKHSGPFGGSVSGLFHRSDEDRRNKVEKKRSVHF</sequence>
<evidence type="ECO:0000313" key="3">
    <source>
        <dbReference type="Proteomes" id="UP000031186"/>
    </source>
</evidence>
<feature type="non-terminal residue" evidence="2">
    <location>
        <position position="1"/>
    </location>
</feature>
<feature type="compositionally biased region" description="Pro residues" evidence="1">
    <location>
        <begin position="361"/>
        <end position="379"/>
    </location>
</feature>
<keyword evidence="3" id="KW-1185">Reference proteome</keyword>
<dbReference type="HOGENOM" id="CLU_028621_0_0_1"/>
<gene>
    <name evidence="2" type="ORF">MAN_08285</name>
</gene>
<feature type="region of interest" description="Disordered" evidence="1">
    <location>
        <begin position="332"/>
        <end position="452"/>
    </location>
</feature>
<feature type="compositionally biased region" description="Basic and acidic residues" evidence="1">
    <location>
        <begin position="332"/>
        <end position="355"/>
    </location>
</feature>
<dbReference type="Proteomes" id="UP000031186">
    <property type="component" value="Unassembled WGS sequence"/>
</dbReference>
<dbReference type="EMBL" id="AZNF01000012">
    <property type="protein sequence ID" value="KID62281.1"/>
    <property type="molecule type" value="Genomic_DNA"/>
</dbReference>
<feature type="compositionally biased region" description="Low complexity" evidence="1">
    <location>
        <begin position="273"/>
        <end position="296"/>
    </location>
</feature>
<dbReference type="OrthoDB" id="3357341at2759"/>
<feature type="compositionally biased region" description="Basic residues" evidence="1">
    <location>
        <begin position="443"/>
        <end position="452"/>
    </location>
</feature>
<proteinExistence type="predicted"/>